<dbReference type="InterPro" id="IPR016698">
    <property type="entry name" value="Numb/numb-like"/>
</dbReference>
<sequence>GSRLSHAVGIAFELCLENKQKREALSATSEPSNGNFSRDNVLRHVSAISLECDTLVQTTMVDRYLDPQSVKLINNSPLKAITEKSSIRSASPVETQAIVEYGGFSRPRPSPSDASRQASMRMFPNLSKSENGPFRRELSLRPVLSSHDPKLDEFQDFLKQTQQKQTTEEVNNNFALATICTLLRACARFSVAGVASTHFYTVFWQFYETLLQSIWLAISTGFLSSASTHCTRAEAQKWFINTKLEVGRSCTSDVNKKHRFLCFSPPSMRVLGARLRLPKKFFGGARACSKGRPVGQKLE</sequence>
<reference evidence="2 3" key="1">
    <citation type="submission" date="2024-11" db="EMBL/GenBank/DDBJ databases">
        <title>Adaptive evolution of stress response genes in parasites aligns with host niche diversity.</title>
        <authorList>
            <person name="Hahn C."/>
            <person name="Resl P."/>
        </authorList>
    </citation>
    <scope>NUCLEOTIDE SEQUENCE [LARGE SCALE GENOMIC DNA]</scope>
    <source>
        <strain evidence="2">EGGRZ-B1_66</strain>
        <tissue evidence="2">Body</tissue>
    </source>
</reference>
<evidence type="ECO:0000313" key="3">
    <source>
        <dbReference type="Proteomes" id="UP001626550"/>
    </source>
</evidence>
<feature type="non-terminal residue" evidence="2">
    <location>
        <position position="1"/>
    </location>
</feature>
<accession>A0ABD2PZ40</accession>
<dbReference type="PANTHER" id="PTHR47368">
    <property type="entry name" value="NUMB"/>
    <property type="match status" value="1"/>
</dbReference>
<gene>
    <name evidence="2" type="ORF">Ciccas_008871</name>
</gene>
<name>A0ABD2PZ40_9PLAT</name>
<dbReference type="AlphaFoldDB" id="A0ABD2PZ40"/>
<keyword evidence="1" id="KW-0597">Phosphoprotein</keyword>
<dbReference type="Proteomes" id="UP001626550">
    <property type="component" value="Unassembled WGS sequence"/>
</dbReference>
<keyword evidence="3" id="KW-1185">Reference proteome</keyword>
<proteinExistence type="predicted"/>
<evidence type="ECO:0000313" key="2">
    <source>
        <dbReference type="EMBL" id="KAL3312534.1"/>
    </source>
</evidence>
<dbReference type="PANTHER" id="PTHR47368:SF2">
    <property type="entry name" value="PID DOMAIN-CONTAINING PROTEIN"/>
    <property type="match status" value="1"/>
</dbReference>
<protein>
    <submittedName>
        <fullName evidence="2">Uncharacterized protein</fullName>
    </submittedName>
</protein>
<comment type="caution">
    <text evidence="2">The sequence shown here is derived from an EMBL/GenBank/DDBJ whole genome shotgun (WGS) entry which is preliminary data.</text>
</comment>
<organism evidence="2 3">
    <name type="scientific">Cichlidogyrus casuarinus</name>
    <dbReference type="NCBI Taxonomy" id="1844966"/>
    <lineage>
        <taxon>Eukaryota</taxon>
        <taxon>Metazoa</taxon>
        <taxon>Spiralia</taxon>
        <taxon>Lophotrochozoa</taxon>
        <taxon>Platyhelminthes</taxon>
        <taxon>Monogenea</taxon>
        <taxon>Monopisthocotylea</taxon>
        <taxon>Dactylogyridea</taxon>
        <taxon>Ancyrocephalidae</taxon>
        <taxon>Cichlidogyrus</taxon>
    </lineage>
</organism>
<dbReference type="EMBL" id="JBJKFK010001659">
    <property type="protein sequence ID" value="KAL3312534.1"/>
    <property type="molecule type" value="Genomic_DNA"/>
</dbReference>
<evidence type="ECO:0000256" key="1">
    <source>
        <dbReference type="ARBA" id="ARBA00022553"/>
    </source>
</evidence>